<dbReference type="PANTHER" id="PTHR30408:SF12">
    <property type="entry name" value="TYPE I RESTRICTION ENZYME MJAVIII SPECIFICITY SUBUNIT"/>
    <property type="match status" value="1"/>
</dbReference>
<gene>
    <name evidence="5" type="ORF">BIGA_0675</name>
</gene>
<dbReference type="PANTHER" id="PTHR30408">
    <property type="entry name" value="TYPE-1 RESTRICTION ENZYME ECOKI SPECIFICITY PROTEIN"/>
    <property type="match status" value="1"/>
</dbReference>
<keyword evidence="3" id="KW-0238">DNA-binding</keyword>
<dbReference type="InterPro" id="IPR000055">
    <property type="entry name" value="Restrct_endonuc_typeI_TRD"/>
</dbReference>
<evidence type="ECO:0000313" key="5">
    <source>
        <dbReference type="EMBL" id="KFI61242.1"/>
    </source>
</evidence>
<evidence type="ECO:0000256" key="3">
    <source>
        <dbReference type="ARBA" id="ARBA00023125"/>
    </source>
</evidence>
<reference evidence="5 6" key="1">
    <citation type="submission" date="2014-03" db="EMBL/GenBank/DDBJ databases">
        <title>Genomics of Bifidobacteria.</title>
        <authorList>
            <person name="Ventura M."/>
            <person name="Milani C."/>
            <person name="Lugli G.A."/>
        </authorList>
    </citation>
    <scope>NUCLEOTIDE SEQUENCE [LARGE SCALE GENOMIC DNA]</scope>
    <source>
        <strain evidence="5 6">LMG 11586</strain>
    </source>
</reference>
<dbReference type="EMBL" id="JGYX01000002">
    <property type="protein sequence ID" value="KFI61242.1"/>
    <property type="molecule type" value="Genomic_DNA"/>
</dbReference>
<dbReference type="Gene3D" id="3.90.220.20">
    <property type="entry name" value="DNA methylase specificity domains"/>
    <property type="match status" value="2"/>
</dbReference>
<comment type="caution">
    <text evidence="5">The sequence shown here is derived from an EMBL/GenBank/DDBJ whole genome shotgun (WGS) entry which is preliminary data.</text>
</comment>
<organism evidence="5 6">
    <name type="scientific">Bifidobacterium pullorum subsp. gallinarum</name>
    <dbReference type="NCBI Taxonomy" id="78344"/>
    <lineage>
        <taxon>Bacteria</taxon>
        <taxon>Bacillati</taxon>
        <taxon>Actinomycetota</taxon>
        <taxon>Actinomycetes</taxon>
        <taxon>Bifidobacteriales</taxon>
        <taxon>Bifidobacteriaceae</taxon>
        <taxon>Bifidobacterium</taxon>
    </lineage>
</organism>
<dbReference type="Proteomes" id="UP000029046">
    <property type="component" value="Unassembled WGS sequence"/>
</dbReference>
<dbReference type="SUPFAM" id="SSF116734">
    <property type="entry name" value="DNA methylase specificity domain"/>
    <property type="match status" value="2"/>
</dbReference>
<dbReference type="AlphaFoldDB" id="A0A087AR42"/>
<dbReference type="GO" id="GO:0003677">
    <property type="term" value="F:DNA binding"/>
    <property type="evidence" value="ECO:0007669"/>
    <property type="project" value="UniProtKB-KW"/>
</dbReference>
<feature type="domain" description="Type I restriction modification DNA specificity" evidence="4">
    <location>
        <begin position="243"/>
        <end position="410"/>
    </location>
</feature>
<name>A0A087AR42_9BIFI</name>
<keyword evidence="6" id="KW-1185">Reference proteome</keyword>
<accession>A0A087AR42</accession>
<proteinExistence type="inferred from homology"/>
<comment type="similarity">
    <text evidence="1">Belongs to the type-I restriction system S methylase family.</text>
</comment>
<evidence type="ECO:0000259" key="4">
    <source>
        <dbReference type="Pfam" id="PF01420"/>
    </source>
</evidence>
<dbReference type="RefSeq" id="WP_081929395.1">
    <property type="nucleotide sequence ID" value="NZ_JGYX01000002.1"/>
</dbReference>
<dbReference type="InterPro" id="IPR052021">
    <property type="entry name" value="Type-I_RS_S_subunit"/>
</dbReference>
<dbReference type="InterPro" id="IPR044946">
    <property type="entry name" value="Restrct_endonuc_typeI_TRD_sf"/>
</dbReference>
<evidence type="ECO:0000256" key="1">
    <source>
        <dbReference type="ARBA" id="ARBA00010923"/>
    </source>
</evidence>
<sequence>MSNQSTKSDDMNDDGMLNAEMQRKLPQGKILQPKLRFKGFADPWQQRKLGELGFTYSGLSGKNKSDFGHGSAYFVTYLNVFSNPIADCYGIEAVEIDDKQHKVITGDIFFTASSETPEDVGMTSLWLGAQDNLYLNSFCFGYRMTANHNSIFMAYSLRSPQFRSKIQLLAQGISRFNISKKKVMELISTFPSLSEQIRIGEFFRVLDDFIAAAKKKADLLKLKKRYYLQAIFSQQLRFKGFTEPWQQRKLGELFKERSERSNQGELISVTITNGVVPASSLERKDNSSEDKSNYKQVKTGDIAYNTMRMWQGASGVSPYSGILSPAYTVLIPSSEVSSSFFAQMFKLVRMLHLFQRYSQGLTSDTWNLKYPLLSEIRVTIPSLAEQERISEFLVLNDELTALVKKKAEDLQKIKSYYLQQLFV</sequence>
<dbReference type="OrthoDB" id="3197085at2"/>
<dbReference type="GO" id="GO:0009307">
    <property type="term" value="P:DNA restriction-modification system"/>
    <property type="evidence" value="ECO:0007669"/>
    <property type="project" value="UniProtKB-KW"/>
</dbReference>
<dbReference type="Pfam" id="PF01420">
    <property type="entry name" value="Methylase_S"/>
    <property type="match status" value="1"/>
</dbReference>
<evidence type="ECO:0000256" key="2">
    <source>
        <dbReference type="ARBA" id="ARBA00022747"/>
    </source>
</evidence>
<keyword evidence="2" id="KW-0680">Restriction system</keyword>
<evidence type="ECO:0000313" key="6">
    <source>
        <dbReference type="Proteomes" id="UP000029046"/>
    </source>
</evidence>
<protein>
    <submittedName>
        <fullName evidence="5">Type I restriction-modification system, specificity subunit S</fullName>
    </submittedName>
</protein>
<dbReference type="eggNOG" id="COG0732">
    <property type="taxonomic scope" value="Bacteria"/>
</dbReference>